<dbReference type="InterPro" id="IPR049046">
    <property type="entry name" value="Beta-AFase-like_GH127_middle"/>
</dbReference>
<dbReference type="Pfam" id="PF20736">
    <property type="entry name" value="Glyco_hydro127M"/>
    <property type="match status" value="1"/>
</dbReference>
<keyword evidence="5" id="KW-1185">Reference proteome</keyword>
<dbReference type="InterPro" id="IPR049049">
    <property type="entry name" value="Beta-AFase-like_GH127_C"/>
</dbReference>
<evidence type="ECO:0000259" key="1">
    <source>
        <dbReference type="Pfam" id="PF07944"/>
    </source>
</evidence>
<dbReference type="InterPro" id="IPR012878">
    <property type="entry name" value="Beta-AFase-like_GH127_cat"/>
</dbReference>
<comment type="caution">
    <text evidence="4">The sequence shown here is derived from an EMBL/GenBank/DDBJ whole genome shotgun (WGS) entry which is preliminary data.</text>
</comment>
<dbReference type="RefSeq" id="WP_425563325.1">
    <property type="nucleotide sequence ID" value="NZ_BAABGP010000005.1"/>
</dbReference>
<dbReference type="EMBL" id="BAABGP010000005">
    <property type="protein sequence ID" value="GAA4481050.1"/>
    <property type="molecule type" value="Genomic_DNA"/>
</dbReference>
<sequence>MTDMPSPHAAPTGLRIGGPVVPSRSLLRPLSHAEVRIVGGFWGERQDLNGSTIIDHCLTWMERIGWIGNFDRAVQGTVAEDHAGVEFVDSEVYKLLEAMAWEIGRSGEAGLEERYRSIVRRVAAAQDADGYLHTSFGRAGQRERYSDMEWGHELYCFGHLMQAAVARIRTGHDDLLVDVARRLADHVHREFGPDGRDAICGHPEIETALIELGRALGEDRYVDLAELFLERRGRRTLRTTLFLSSEYFLDDEPMREAEILRGHAVRAVYFASGAVDLAVERGDAELLAAVRAQWAGTVGRRMYVTGGIGAHHQNEEFGEDYELPDDRAYAETCAAIGSVMLNWRLLLQTGAAEYADLIERTLLNAVLVSPRADGRAFYYSNTLHQRVLGSEPEEDELSERAEASLRAPWFEVSCCPTNVARTLASVAGYFATADHDGVQIHQYADLDIDTHTGSGIPVSLQLRTGYPFDGGASLTVLSAGEFTLRLRAPGWAKACAATIDGVRILVVDGYFTLARRFEAGDLIRLEFEIGARVIAAHPRVDAARGAVALERGPLVLALESVDLPPEVALDDVRLDLRFAPEVTADGARVHLRIEPAADAAGLWPYRPQRMDTVADPAPRLVEAEVHPYFAWANRGPSLMRVWIPTAG</sequence>
<keyword evidence="4" id="KW-0378">Hydrolase</keyword>
<accession>A0ABP8P5N9</accession>
<evidence type="ECO:0000313" key="5">
    <source>
        <dbReference type="Proteomes" id="UP001500731"/>
    </source>
</evidence>
<dbReference type="GO" id="GO:0016787">
    <property type="term" value="F:hydrolase activity"/>
    <property type="evidence" value="ECO:0007669"/>
    <property type="project" value="UniProtKB-KW"/>
</dbReference>
<protein>
    <submittedName>
        <fullName evidence="4">Glycoside hydrolase family 127 protein</fullName>
    </submittedName>
</protein>
<dbReference type="PANTHER" id="PTHR43465:SF2">
    <property type="entry name" value="DUF1680 DOMAIN PROTEIN (AFU_ORTHOLOGUE AFUA_1G08910)"/>
    <property type="match status" value="1"/>
</dbReference>
<dbReference type="SUPFAM" id="SSF48208">
    <property type="entry name" value="Six-hairpin glycosidases"/>
    <property type="match status" value="1"/>
</dbReference>
<evidence type="ECO:0000259" key="2">
    <source>
        <dbReference type="Pfam" id="PF20736"/>
    </source>
</evidence>
<evidence type="ECO:0000313" key="4">
    <source>
        <dbReference type="EMBL" id="GAA4481050.1"/>
    </source>
</evidence>
<name>A0ABP8P5N9_9MICO</name>
<organism evidence="4 5">
    <name type="scientific">Microbacterium panaciterrae</name>
    <dbReference type="NCBI Taxonomy" id="985759"/>
    <lineage>
        <taxon>Bacteria</taxon>
        <taxon>Bacillati</taxon>
        <taxon>Actinomycetota</taxon>
        <taxon>Actinomycetes</taxon>
        <taxon>Micrococcales</taxon>
        <taxon>Microbacteriaceae</taxon>
        <taxon>Microbacterium</taxon>
    </lineage>
</organism>
<proteinExistence type="predicted"/>
<dbReference type="Proteomes" id="UP001500731">
    <property type="component" value="Unassembled WGS sequence"/>
</dbReference>
<dbReference type="InterPro" id="IPR049174">
    <property type="entry name" value="Beta-AFase-like"/>
</dbReference>
<dbReference type="Pfam" id="PF07944">
    <property type="entry name" value="Beta-AFase-like_GH127_cat"/>
    <property type="match status" value="1"/>
</dbReference>
<feature type="domain" description="Non-reducing end beta-L-arabinofuranosidase-like GH127 middle" evidence="2">
    <location>
        <begin position="438"/>
        <end position="528"/>
    </location>
</feature>
<feature type="domain" description="Non-reducing end beta-L-arabinofuranosidase-like GH127 C-terminal" evidence="3">
    <location>
        <begin position="532"/>
        <end position="644"/>
    </location>
</feature>
<reference evidence="5" key="1">
    <citation type="journal article" date="2019" name="Int. J. Syst. Evol. Microbiol.">
        <title>The Global Catalogue of Microorganisms (GCM) 10K type strain sequencing project: providing services to taxonomists for standard genome sequencing and annotation.</title>
        <authorList>
            <consortium name="The Broad Institute Genomics Platform"/>
            <consortium name="The Broad Institute Genome Sequencing Center for Infectious Disease"/>
            <person name="Wu L."/>
            <person name="Ma J."/>
        </authorList>
    </citation>
    <scope>NUCLEOTIDE SEQUENCE [LARGE SCALE GENOMIC DNA]</scope>
    <source>
        <strain evidence="5">JCM 17839</strain>
    </source>
</reference>
<gene>
    <name evidence="4" type="ORF">GCM10023171_08830</name>
</gene>
<feature type="domain" description="Non-reducing end beta-L-arabinofuranosidase-like GH127 catalytic" evidence="1">
    <location>
        <begin position="34"/>
        <end position="427"/>
    </location>
</feature>
<evidence type="ECO:0000259" key="3">
    <source>
        <dbReference type="Pfam" id="PF20737"/>
    </source>
</evidence>
<dbReference type="Pfam" id="PF20737">
    <property type="entry name" value="Glyco_hydro127C"/>
    <property type="match status" value="1"/>
</dbReference>
<dbReference type="InterPro" id="IPR008928">
    <property type="entry name" value="6-hairpin_glycosidase_sf"/>
</dbReference>
<dbReference type="PANTHER" id="PTHR43465">
    <property type="entry name" value="DUF1680 DOMAIN PROTEIN (AFU_ORTHOLOGUE AFUA_1G08910)"/>
    <property type="match status" value="1"/>
</dbReference>